<keyword evidence="1" id="KW-0732">Signal</keyword>
<feature type="chain" id="PRO_5004581394" description="CUB domain-containing protein" evidence="1">
    <location>
        <begin position="26"/>
        <end position="338"/>
    </location>
</feature>
<evidence type="ECO:0000256" key="1">
    <source>
        <dbReference type="SAM" id="SignalP"/>
    </source>
</evidence>
<organism evidence="2 3">
    <name type="scientific">Tetranychus urticae</name>
    <name type="common">Two-spotted spider mite</name>
    <dbReference type="NCBI Taxonomy" id="32264"/>
    <lineage>
        <taxon>Eukaryota</taxon>
        <taxon>Metazoa</taxon>
        <taxon>Ecdysozoa</taxon>
        <taxon>Arthropoda</taxon>
        <taxon>Chelicerata</taxon>
        <taxon>Arachnida</taxon>
        <taxon>Acari</taxon>
        <taxon>Acariformes</taxon>
        <taxon>Trombidiformes</taxon>
        <taxon>Prostigmata</taxon>
        <taxon>Eleutherengona</taxon>
        <taxon>Raphignathae</taxon>
        <taxon>Tetranychoidea</taxon>
        <taxon>Tetranychidae</taxon>
        <taxon>Tetranychus</taxon>
    </lineage>
</organism>
<evidence type="ECO:0000313" key="3">
    <source>
        <dbReference type="Proteomes" id="UP000015104"/>
    </source>
</evidence>
<evidence type="ECO:0008006" key="4">
    <source>
        <dbReference type="Google" id="ProtNLM"/>
    </source>
</evidence>
<name>T1L2P0_TETUR</name>
<evidence type="ECO:0000313" key="2">
    <source>
        <dbReference type="EnsemblMetazoa" id="tetur33g01640.1"/>
    </source>
</evidence>
<dbReference type="EMBL" id="CAEY01000951">
    <property type="status" value="NOT_ANNOTATED_CDS"/>
    <property type="molecule type" value="Genomic_DNA"/>
</dbReference>
<protein>
    <recommendedName>
        <fullName evidence="4">CUB domain-containing protein</fullName>
    </recommendedName>
</protein>
<reference evidence="2" key="2">
    <citation type="submission" date="2015-06" db="UniProtKB">
        <authorList>
            <consortium name="EnsemblMetazoa"/>
        </authorList>
    </citation>
    <scope>IDENTIFICATION</scope>
</reference>
<dbReference type="Proteomes" id="UP000015104">
    <property type="component" value="Unassembled WGS sequence"/>
</dbReference>
<proteinExistence type="predicted"/>
<dbReference type="AlphaFoldDB" id="T1L2P0"/>
<reference evidence="3" key="1">
    <citation type="submission" date="2011-08" db="EMBL/GenBank/DDBJ databases">
        <authorList>
            <person name="Rombauts S."/>
        </authorList>
    </citation>
    <scope>NUCLEOTIDE SEQUENCE</scope>
    <source>
        <strain evidence="3">London</strain>
    </source>
</reference>
<dbReference type="HOGENOM" id="CLU_061269_1_0_1"/>
<accession>T1L2P0</accession>
<dbReference type="EnsemblMetazoa" id="tetur33g01640.1">
    <property type="protein sequence ID" value="tetur33g01640.1"/>
    <property type="gene ID" value="tetur33g01640"/>
</dbReference>
<keyword evidence="3" id="KW-1185">Reference proteome</keyword>
<feature type="signal peptide" evidence="1">
    <location>
        <begin position="1"/>
        <end position="25"/>
    </location>
</feature>
<sequence length="338" mass="38050">MVSSFVQNLVLIIVIIAISCETATTCDYSCLSKTYSYKDVDKDVASVTFTAKQVNGVNYLTINLVGYNIKEPEYQQVFVSINSGSDSNKYICERNRYGSMTAYFNGPQGQIISGSFEYQSHTLYCSWTISREDSIWPKNSIGKGLDLESDSNYGVMLSNIDHSFMAATDIKDLPIYQMKFLNCCYKVHGNDKVQLFIRQTNISNSFDIFILTDSVPSAYFTSVELTGSDSSKLRFECYFASNWVDGHLEMDGKSTSITSRISSQRFLTGKICTWSIPLSINSTIGYHDTRNRVYDLKVNVDGKYVYTEKGITLKGSGLTQTSNIFILFAAFLLRQMIL</sequence>